<accession>A0A3G5AGT7</accession>
<gene>
    <name evidence="5" type="ORF">Solumvirus5_15</name>
</gene>
<dbReference type="Pfam" id="PF13365">
    <property type="entry name" value="Trypsin_2"/>
    <property type="match status" value="1"/>
</dbReference>
<dbReference type="GO" id="GO:0008233">
    <property type="term" value="F:peptidase activity"/>
    <property type="evidence" value="ECO:0007669"/>
    <property type="project" value="UniProtKB-KW"/>
</dbReference>
<organism evidence="5">
    <name type="scientific">Solumvirus sp</name>
    <dbReference type="NCBI Taxonomy" id="2487773"/>
    <lineage>
        <taxon>Viruses</taxon>
        <taxon>Pithoviruses</taxon>
    </lineage>
</organism>
<name>A0A3G5AGT7_9VIRU</name>
<dbReference type="InterPro" id="IPR043504">
    <property type="entry name" value="Peptidase_S1_PA_chymotrypsin"/>
</dbReference>
<dbReference type="PANTHER" id="PTHR43343">
    <property type="entry name" value="PEPTIDASE S12"/>
    <property type="match status" value="1"/>
</dbReference>
<dbReference type="InterPro" id="IPR009003">
    <property type="entry name" value="Peptidase_S1_PA"/>
</dbReference>
<comment type="similarity">
    <text evidence="1">Belongs to the peptidase S1C family.</text>
</comment>
<protein>
    <submittedName>
        <fullName evidence="5">PDZ domain-containing protein</fullName>
    </submittedName>
</protein>
<proteinExistence type="inferred from homology"/>
<feature type="region of interest" description="Disordered" evidence="4">
    <location>
        <begin position="1"/>
        <end position="42"/>
    </location>
</feature>
<evidence type="ECO:0000256" key="1">
    <source>
        <dbReference type="ARBA" id="ARBA00010541"/>
    </source>
</evidence>
<keyword evidence="3" id="KW-0378">Hydrolase</keyword>
<dbReference type="EMBL" id="MK072502">
    <property type="protein sequence ID" value="AYV86348.1"/>
    <property type="molecule type" value="Genomic_DNA"/>
</dbReference>
<evidence type="ECO:0000256" key="2">
    <source>
        <dbReference type="ARBA" id="ARBA00022670"/>
    </source>
</evidence>
<dbReference type="PANTHER" id="PTHR43343:SF3">
    <property type="entry name" value="PROTEASE DO-LIKE 8, CHLOROPLASTIC"/>
    <property type="match status" value="1"/>
</dbReference>
<dbReference type="SUPFAM" id="SSF50494">
    <property type="entry name" value="Trypsin-like serine proteases"/>
    <property type="match status" value="1"/>
</dbReference>
<feature type="compositionally biased region" description="Low complexity" evidence="4">
    <location>
        <begin position="14"/>
        <end position="36"/>
    </location>
</feature>
<sequence length="544" mass="58634">MSESSTDTTKDSKSSSSSSSTSSSDSSSSSSSSSSDNQSKFPREYEKYLSSKEKKLTATEIFYTKRSAVVALQTLTTFILPGSTNPQQTAIGTGFFIGNNYIVTSAQLVLYTQFIGPRTPAPPDPPGPSIVRVNKIFAHVVDVNGEKNNNLVYEADLIGIDGAANVALLHISDIANPGLPKLRNTNHFRFGRSRDYAVGRPAFTIANDVGDDTQSIRSGIVTNNRQFSKIQGSPPVELIVVDFPAYIGTNVGAPIIDEFGDIIGILNQNFGSFSNTPVGGTSEYFMEPILKALRAGGNNLVKGEKLGEFAKHLQLVVDPVGNYYLYVKGFLGIAWTIYSPISYVNEVPGYKKTQGIVVTALVATTPLGQLFTPLFDSGATILITDIDGCPIGNIPNQITPADITWRKIPGDKVKITYRVSTDGFAGCQAANVALAMYPYDLDLPDTFFMAPNPVKTPAVVPVKDEVDSKHSTTSDVKNDTKSDVKVDVKSEVIEKVKSENKPEVKGTLANLKRNKAPKGINRVCINCKLSKANCDKCVVRESVA</sequence>
<evidence type="ECO:0000256" key="4">
    <source>
        <dbReference type="SAM" id="MobiDB-lite"/>
    </source>
</evidence>
<evidence type="ECO:0000256" key="3">
    <source>
        <dbReference type="ARBA" id="ARBA00022801"/>
    </source>
</evidence>
<dbReference type="InterPro" id="IPR051201">
    <property type="entry name" value="Chloro_Bact_Ser_Proteases"/>
</dbReference>
<keyword evidence="2" id="KW-0645">Protease</keyword>
<dbReference type="GO" id="GO:0006508">
    <property type="term" value="P:proteolysis"/>
    <property type="evidence" value="ECO:0007669"/>
    <property type="project" value="UniProtKB-KW"/>
</dbReference>
<dbReference type="Gene3D" id="2.40.10.10">
    <property type="entry name" value="Trypsin-like serine proteases"/>
    <property type="match status" value="2"/>
</dbReference>
<reference evidence="5" key="1">
    <citation type="submission" date="2018-10" db="EMBL/GenBank/DDBJ databases">
        <title>Hidden diversity of soil giant viruses.</title>
        <authorList>
            <person name="Schulz F."/>
            <person name="Alteio L."/>
            <person name="Goudeau D."/>
            <person name="Ryan E.M."/>
            <person name="Malmstrom R.R."/>
            <person name="Blanchard J."/>
            <person name="Woyke T."/>
        </authorList>
    </citation>
    <scope>NUCLEOTIDE SEQUENCE</scope>
    <source>
        <strain evidence="5">SMV1</strain>
    </source>
</reference>
<evidence type="ECO:0000313" key="5">
    <source>
        <dbReference type="EMBL" id="AYV86348.1"/>
    </source>
</evidence>